<keyword evidence="7 15" id="KW-0863">Zinc-finger</keyword>
<dbReference type="SUPFAM" id="SSF46774">
    <property type="entry name" value="ARID-like"/>
    <property type="match status" value="1"/>
</dbReference>
<dbReference type="Pfam" id="PF01388">
    <property type="entry name" value="ARID"/>
    <property type="match status" value="1"/>
</dbReference>
<dbReference type="InterPro" id="IPR003347">
    <property type="entry name" value="JmjC_dom"/>
</dbReference>
<keyword evidence="9" id="KW-0156">Chromatin regulator</keyword>
<dbReference type="InterPro" id="IPR011011">
    <property type="entry name" value="Znf_FYVE_PHD"/>
</dbReference>
<dbReference type="CDD" id="cd15606">
    <property type="entry name" value="PHD2_KDM5A"/>
    <property type="match status" value="1"/>
</dbReference>
<dbReference type="GO" id="GO:0008270">
    <property type="term" value="F:zinc ion binding"/>
    <property type="evidence" value="ECO:0007669"/>
    <property type="project" value="UniProtKB-KW"/>
</dbReference>
<dbReference type="InterPro" id="IPR003349">
    <property type="entry name" value="JmjN"/>
</dbReference>
<feature type="compositionally biased region" description="Low complexity" evidence="17">
    <location>
        <begin position="1606"/>
        <end position="1615"/>
    </location>
</feature>
<feature type="region of interest" description="Disordered" evidence="17">
    <location>
        <begin position="1606"/>
        <end position="1678"/>
    </location>
</feature>
<evidence type="ECO:0000256" key="4">
    <source>
        <dbReference type="ARBA" id="ARBA00012902"/>
    </source>
</evidence>
<dbReference type="InterPro" id="IPR019787">
    <property type="entry name" value="Znf_PHD-finger"/>
</dbReference>
<dbReference type="FunFam" id="1.10.150.60:FF:000016">
    <property type="entry name" value="Putative Lysine-specific demethylase 5B"/>
    <property type="match status" value="1"/>
</dbReference>
<dbReference type="Pfam" id="PF02375">
    <property type="entry name" value="JmjN"/>
    <property type="match status" value="1"/>
</dbReference>
<dbReference type="SMART" id="SM00558">
    <property type="entry name" value="JmjC"/>
    <property type="match status" value="1"/>
</dbReference>
<evidence type="ECO:0000256" key="2">
    <source>
        <dbReference type="ARBA" id="ARBA00004123"/>
    </source>
</evidence>
<feature type="compositionally biased region" description="Basic and acidic residues" evidence="17">
    <location>
        <begin position="948"/>
        <end position="968"/>
    </location>
</feature>
<feature type="region of interest" description="Disordered" evidence="17">
    <location>
        <begin position="1713"/>
        <end position="1754"/>
    </location>
</feature>
<comment type="catalytic activity">
    <reaction evidence="14">
        <text>N(6),N(6),N(6)-trimethyl-L-lysyl(4)-[histone H3] + 3 2-oxoglutarate + 3 O2 = L-lysyl(4)-[histone H3] + 3 formaldehyde + 3 succinate + 3 CO2</text>
        <dbReference type="Rhea" id="RHEA:60208"/>
        <dbReference type="Rhea" id="RHEA-COMP:15537"/>
        <dbReference type="Rhea" id="RHEA-COMP:15547"/>
        <dbReference type="ChEBI" id="CHEBI:15379"/>
        <dbReference type="ChEBI" id="CHEBI:16526"/>
        <dbReference type="ChEBI" id="CHEBI:16810"/>
        <dbReference type="ChEBI" id="CHEBI:16842"/>
        <dbReference type="ChEBI" id="CHEBI:29969"/>
        <dbReference type="ChEBI" id="CHEBI:30031"/>
        <dbReference type="ChEBI" id="CHEBI:61961"/>
        <dbReference type="EC" id="1.14.11.67"/>
    </reaction>
</comment>
<dbReference type="SMART" id="SM00501">
    <property type="entry name" value="BRIGHT"/>
    <property type="match status" value="1"/>
</dbReference>
<evidence type="ECO:0000256" key="17">
    <source>
        <dbReference type="SAM" id="MobiDB-lite"/>
    </source>
</evidence>
<keyword evidence="16" id="KW-0175">Coiled coil</keyword>
<feature type="domain" description="JmjN" evidence="20">
    <location>
        <begin position="18"/>
        <end position="59"/>
    </location>
</feature>
<dbReference type="SMART" id="SM00545">
    <property type="entry name" value="JmjN"/>
    <property type="match status" value="1"/>
</dbReference>
<feature type="region of interest" description="Disordered" evidence="17">
    <location>
        <begin position="1562"/>
        <end position="1587"/>
    </location>
</feature>
<keyword evidence="5" id="KW-0479">Metal-binding</keyword>
<dbReference type="Pfam" id="PF02373">
    <property type="entry name" value="JmjC"/>
    <property type="match status" value="1"/>
</dbReference>
<evidence type="ECO:0000259" key="18">
    <source>
        <dbReference type="PROSITE" id="PS50016"/>
    </source>
</evidence>
<proteinExistence type="inferred from homology"/>
<comment type="caution">
    <text evidence="22">The sequence shown here is derived from an EMBL/GenBank/DDBJ whole genome shotgun (WGS) entry which is preliminary data.</text>
</comment>
<evidence type="ECO:0000256" key="7">
    <source>
        <dbReference type="ARBA" id="ARBA00022771"/>
    </source>
</evidence>
<evidence type="ECO:0000256" key="12">
    <source>
        <dbReference type="ARBA" id="ARBA00023004"/>
    </source>
</evidence>
<feature type="compositionally biased region" description="Basic residues" evidence="17">
    <location>
        <begin position="1352"/>
        <end position="1368"/>
    </location>
</feature>
<feature type="region of interest" description="Disordered" evidence="17">
    <location>
        <begin position="1179"/>
        <end position="1218"/>
    </location>
</feature>
<sequence length="1754" mass="196293">MNLDLSDPYNNFVPPPEAPVFSPTEEEFADPLAYIAKIRPIAMQSGICKINPPRDWQPPFAVDVETFRFVPRIQRLNELEAHSRIKLNFLDQLFKFWELQGHTLRIPHVGRKLLDLHDLYKMVEEEGGMEYVSKERKWSRIATKLGLPTAKGQGSIVKMHYERVLYPYFLFKKGDTLVTEESMIDYSANSELKKLQFFGAGPKAAVPPLNPKDEKLSIELKEEKGSMKTRIKKVSPGVYTTERVTTGMVEKEFWRLVHSLEEDVCVLYGADIHAVEMGSGFPTKGTPNLLPEDEEYINSGWNLNNLPVLEQSVLCHINADISGMKIPWCYVGMCFSSFCWHIEDHWSYSINYLHWGEPKTWYGCPGTAADQFEAVMRESAPELFEQAPDLLHQLTTIMNPNLLMAKSVPIFRTDQHAGQFVVTFPRAYHAGFNTGYNFAEAVNFCPSDWLSLGRQCIEHYRMLHRQCVFSHEELICKMAADPDSLELGLAAATHFDMLHIVETEKKLRKKLLDRGTVDAEREAFELLPDDERQCDICKTTCFLSSVTCPCSPSRLVCLYHVDDLCHCPASRHCLRYRYTLDELPAMLHRLKIRAESFDNWNMKVTAALEASGTDKLDLGDFKELLQEADEKKFPDSELKNTLATAISEAEKCASVANQLVSKKVRTRNRQSLDGKYVAKLTLDELNCFYEQVMALPCSIREAVLIKELLDKVVAFQEEAQEALSAEVPDSRQLEKLIDIGITLDVDLPEIPRLKQVLQQARWLDEMYSTLKDPQSVTLDVMRKLIESGVGLAPHPALETAMAHLQELLTVSERWEEKARICLQARPRHLKSTLEAIISETRNIPAFLPNVCALREAVRKANEWTGKTSDSYPYLEVLEGLVNKGRPIPVRLDQLSQVELQVSAAKSWRERTARTFLKKNSTYTLLEVLSPRLDIGVYNSGKNRKKKTKELEKSSHDGENSQPEVKSEDTYDPATIVASFKLSEVREVDLMRDLRARNMEKSNGGDGDARFCVCRKGAFGFMLQCELCKDWFHGTCVPLPKSAGMKAKPGQPAVLQTSREMKFLCPVCLRSRRPRLETILSLLVSLQKLPVRLAEGEALQCLTERAMAWQDRARQMLTTPELAAALATLSVLTQRRQEQVAREKTQKIISAELRKAASNPELQGHLASVTQSAFGRQLDAGGTMAKEGGSPNSEEQAASPLGPGAESASPRGAGDSMADDIGAEVDIPVVASLGMSSEHAYSSVSKTGTNGSPRKHPRKTPLVARQCEWPVLEISETVRAQLEELMMEGDLLEVTLDETQHIWRLLQACHPHADPRFLDFQDTENQVGGGIKERPEKKVLKVKRRKEKEQIKTKNKLKSLKEKKLKRKKPMGDGSAINNGVNGASTGEKGVEGSDHPSPIKKIKVEEGFREKALKKIKAKRKDKVRLKLNKGPVKTEDTGVKTGEDCITQRTVTGEKIKKKKKFLKVKIEALENKEIEKKKKVLKKMRPDMKVKVKKERKPKNGDKDSDDDNDEDCSATKCLRPVGEEVNWVQCDGCELWFHLLCVGLGKEQVTEEEDYVCHTCSHTSGKSPDTSDIKQEPDGDADMPVVTAATSFLDASSISSDLEALSKAAKASSDGEKHEGGVQTSPPSEPVSDQVQQRKENAEEEDEAGNSEEVVLVEEDDEEMEEAVNMGSQGEVEEAELVEGVKQAEESAVVVVVQSDGSDSALIKTSKPCVQQDVSLESPSQPSGTVVSDEGCSSGQEQQHSADVIES</sequence>
<dbReference type="Gene3D" id="1.10.150.60">
    <property type="entry name" value="ARID DNA-binding domain"/>
    <property type="match status" value="1"/>
</dbReference>
<dbReference type="CDD" id="cd15610">
    <property type="entry name" value="PHD3_KDM5A_like"/>
    <property type="match status" value="1"/>
</dbReference>
<dbReference type="PANTHER" id="PTHR10694:SF33">
    <property type="entry name" value="LYSINE-SPECIFIC DEMETHYLASE 5"/>
    <property type="match status" value="1"/>
</dbReference>
<dbReference type="SUPFAM" id="SSF57903">
    <property type="entry name" value="FYVE/PHD zinc finger"/>
    <property type="match status" value="2"/>
</dbReference>
<keyword evidence="13" id="KW-0539">Nucleus</keyword>
<feature type="domain" description="JmjC" evidence="21">
    <location>
        <begin position="295"/>
        <end position="461"/>
    </location>
</feature>
<evidence type="ECO:0000256" key="14">
    <source>
        <dbReference type="ARBA" id="ARBA00048734"/>
    </source>
</evidence>
<feature type="coiled-coil region" evidence="16">
    <location>
        <begin position="1454"/>
        <end position="1481"/>
    </location>
</feature>
<keyword evidence="11" id="KW-0560">Oxidoreductase</keyword>
<feature type="compositionally biased region" description="Acidic residues" evidence="17">
    <location>
        <begin position="1645"/>
        <end position="1669"/>
    </location>
</feature>
<evidence type="ECO:0000256" key="15">
    <source>
        <dbReference type="PROSITE-ProRule" id="PRU00146"/>
    </source>
</evidence>
<dbReference type="GO" id="GO:0003677">
    <property type="term" value="F:DNA binding"/>
    <property type="evidence" value="ECO:0007669"/>
    <property type="project" value="InterPro"/>
</dbReference>
<dbReference type="Pfam" id="PF02928">
    <property type="entry name" value="zf-C5HC2"/>
    <property type="match status" value="1"/>
</dbReference>
<keyword evidence="6" id="KW-0677">Repeat</keyword>
<dbReference type="Pfam" id="PF08429">
    <property type="entry name" value="PLU-1"/>
    <property type="match status" value="1"/>
</dbReference>
<dbReference type="InterPro" id="IPR001965">
    <property type="entry name" value="Znf_PHD"/>
</dbReference>
<evidence type="ECO:0000256" key="13">
    <source>
        <dbReference type="ARBA" id="ARBA00023242"/>
    </source>
</evidence>
<dbReference type="PANTHER" id="PTHR10694">
    <property type="entry name" value="LYSINE-SPECIFIC DEMETHYLASE"/>
    <property type="match status" value="1"/>
</dbReference>
<dbReference type="InterPro" id="IPR036431">
    <property type="entry name" value="ARID_dom_sf"/>
</dbReference>
<dbReference type="InterPro" id="IPR047970">
    <property type="entry name" value="KDM5A_PHD2"/>
</dbReference>
<dbReference type="PROSITE" id="PS51183">
    <property type="entry name" value="JMJN"/>
    <property type="match status" value="1"/>
</dbReference>
<keyword evidence="12" id="KW-0408">Iron</keyword>
<dbReference type="STRING" id="400727.A0A2T7NUC5"/>
<dbReference type="Gene3D" id="2.60.120.650">
    <property type="entry name" value="Cupin"/>
    <property type="match status" value="1"/>
</dbReference>
<dbReference type="InterPro" id="IPR001606">
    <property type="entry name" value="ARID_dom"/>
</dbReference>
<dbReference type="EMBL" id="PZQS01000009">
    <property type="protein sequence ID" value="PVD24755.1"/>
    <property type="molecule type" value="Genomic_DNA"/>
</dbReference>
<dbReference type="SUPFAM" id="SSF51197">
    <property type="entry name" value="Clavaminate synthase-like"/>
    <property type="match status" value="1"/>
</dbReference>
<dbReference type="Pfam" id="PF21323">
    <property type="entry name" value="KDM5_C-hel"/>
    <property type="match status" value="1"/>
</dbReference>
<evidence type="ECO:0000313" key="23">
    <source>
        <dbReference type="Proteomes" id="UP000245119"/>
    </source>
</evidence>
<evidence type="ECO:0000256" key="1">
    <source>
        <dbReference type="ARBA" id="ARBA00001954"/>
    </source>
</evidence>
<dbReference type="PROSITE" id="PS50016">
    <property type="entry name" value="ZF_PHD_2"/>
    <property type="match status" value="1"/>
</dbReference>
<feature type="compositionally biased region" description="Polar residues" evidence="17">
    <location>
        <begin position="1715"/>
        <end position="1748"/>
    </location>
</feature>
<evidence type="ECO:0000256" key="9">
    <source>
        <dbReference type="ARBA" id="ARBA00022853"/>
    </source>
</evidence>
<dbReference type="OrthoDB" id="1678912at2759"/>
<evidence type="ECO:0000256" key="3">
    <source>
        <dbReference type="ARBA" id="ARBA00006801"/>
    </source>
</evidence>
<accession>A0A2T7NUC5</accession>
<dbReference type="Gene3D" id="3.30.40.10">
    <property type="entry name" value="Zinc/RING finger domain, C3HC4 (zinc finger)"/>
    <property type="match status" value="2"/>
</dbReference>
<dbReference type="PROSITE" id="PS51011">
    <property type="entry name" value="ARID"/>
    <property type="match status" value="1"/>
</dbReference>
<feature type="region of interest" description="Disordered" evidence="17">
    <location>
        <begin position="1343"/>
        <end position="1403"/>
    </location>
</feature>
<evidence type="ECO:0000256" key="8">
    <source>
        <dbReference type="ARBA" id="ARBA00022833"/>
    </source>
</evidence>
<dbReference type="EC" id="1.14.11.67" evidence="4"/>
<reference evidence="22 23" key="1">
    <citation type="submission" date="2018-04" db="EMBL/GenBank/DDBJ databases">
        <title>The genome of golden apple snail Pomacea canaliculata provides insight into stress tolerance and invasive adaptation.</title>
        <authorList>
            <person name="Liu C."/>
            <person name="Liu B."/>
            <person name="Ren Y."/>
            <person name="Zhang Y."/>
            <person name="Wang H."/>
            <person name="Li S."/>
            <person name="Jiang F."/>
            <person name="Yin L."/>
            <person name="Zhang G."/>
            <person name="Qian W."/>
            <person name="Fan W."/>
        </authorList>
    </citation>
    <scope>NUCLEOTIDE SEQUENCE [LARGE SCALE GENOMIC DNA]</scope>
    <source>
        <strain evidence="22">SZHN2017</strain>
        <tissue evidence="22">Muscle</tissue>
    </source>
</reference>
<evidence type="ECO:0000256" key="10">
    <source>
        <dbReference type="ARBA" id="ARBA00022964"/>
    </source>
</evidence>
<dbReference type="GO" id="GO:0034647">
    <property type="term" value="F:histone H3K4me/H3K4me2/H3K4me3 demethylase activity"/>
    <property type="evidence" value="ECO:0007669"/>
    <property type="project" value="UniProtKB-EC"/>
</dbReference>
<name>A0A2T7NUC5_POMCA</name>
<keyword evidence="10" id="KW-0223">Dioxygenase</keyword>
<organism evidence="22 23">
    <name type="scientific">Pomacea canaliculata</name>
    <name type="common">Golden apple snail</name>
    <dbReference type="NCBI Taxonomy" id="400727"/>
    <lineage>
        <taxon>Eukaryota</taxon>
        <taxon>Metazoa</taxon>
        <taxon>Spiralia</taxon>
        <taxon>Lophotrochozoa</taxon>
        <taxon>Mollusca</taxon>
        <taxon>Gastropoda</taxon>
        <taxon>Caenogastropoda</taxon>
        <taxon>Architaenioglossa</taxon>
        <taxon>Ampullarioidea</taxon>
        <taxon>Ampullariidae</taxon>
        <taxon>Pomacea</taxon>
    </lineage>
</organism>
<evidence type="ECO:0000256" key="6">
    <source>
        <dbReference type="ARBA" id="ARBA00022737"/>
    </source>
</evidence>
<evidence type="ECO:0000256" key="16">
    <source>
        <dbReference type="SAM" id="Coils"/>
    </source>
</evidence>
<comment type="similarity">
    <text evidence="3">Belongs to the JARID1 histone demethylase family.</text>
</comment>
<dbReference type="GO" id="GO:0000785">
    <property type="term" value="C:chromatin"/>
    <property type="evidence" value="ECO:0007669"/>
    <property type="project" value="TreeGrafter"/>
</dbReference>
<feature type="domain" description="ARID" evidence="19">
    <location>
        <begin position="83"/>
        <end position="173"/>
    </location>
</feature>
<comment type="cofactor">
    <cofactor evidence="1">
        <name>Fe(2+)</name>
        <dbReference type="ChEBI" id="CHEBI:29033"/>
    </cofactor>
</comment>
<feature type="compositionally biased region" description="Polar residues" evidence="17">
    <location>
        <begin position="1375"/>
        <end position="1384"/>
    </location>
</feature>
<dbReference type="InterPro" id="IPR013637">
    <property type="entry name" value="Lys_sp_deMease-like_dom"/>
</dbReference>
<comment type="subcellular location">
    <subcellularLocation>
        <location evidence="2">Nucleus</location>
    </subcellularLocation>
</comment>
<dbReference type="PROSITE" id="PS01359">
    <property type="entry name" value="ZF_PHD_1"/>
    <property type="match status" value="1"/>
</dbReference>
<feature type="domain" description="PHD-type" evidence="18">
    <location>
        <begin position="1008"/>
        <end position="1070"/>
    </location>
</feature>
<gene>
    <name evidence="22" type="ORF">C0Q70_15241</name>
</gene>
<feature type="region of interest" description="Disordered" evidence="17">
    <location>
        <begin position="943"/>
        <end position="968"/>
    </location>
</feature>
<dbReference type="CDD" id="cd16864">
    <property type="entry name" value="ARID_JARID"/>
    <property type="match status" value="1"/>
</dbReference>
<dbReference type="GO" id="GO:0005634">
    <property type="term" value="C:nucleus"/>
    <property type="evidence" value="ECO:0007669"/>
    <property type="project" value="UniProtKB-SubCell"/>
</dbReference>
<evidence type="ECO:0000259" key="19">
    <source>
        <dbReference type="PROSITE" id="PS51011"/>
    </source>
</evidence>
<keyword evidence="8" id="KW-0862">Zinc</keyword>
<protein>
    <recommendedName>
        <fullName evidence="4">[histone H3]-trimethyl-L-lysine(4) demethylase</fullName>
        <ecNumber evidence="4">1.14.11.67</ecNumber>
    </recommendedName>
</protein>
<dbReference type="GO" id="GO:0006355">
    <property type="term" value="P:regulation of DNA-templated transcription"/>
    <property type="evidence" value="ECO:0007669"/>
    <property type="project" value="TreeGrafter"/>
</dbReference>
<evidence type="ECO:0000256" key="5">
    <source>
        <dbReference type="ARBA" id="ARBA00022723"/>
    </source>
</evidence>
<evidence type="ECO:0000256" key="11">
    <source>
        <dbReference type="ARBA" id="ARBA00023002"/>
    </source>
</evidence>
<feature type="compositionally biased region" description="Acidic residues" evidence="17">
    <location>
        <begin position="1506"/>
        <end position="1515"/>
    </location>
</feature>
<dbReference type="InterPro" id="IPR004198">
    <property type="entry name" value="Znf_C5HC2"/>
</dbReference>
<dbReference type="Proteomes" id="UP000245119">
    <property type="component" value="Linkage Group LG9"/>
</dbReference>
<feature type="region of interest" description="Disordered" evidence="17">
    <location>
        <begin position="1482"/>
        <end position="1516"/>
    </location>
</feature>
<dbReference type="PROSITE" id="PS51184">
    <property type="entry name" value="JMJC"/>
    <property type="match status" value="1"/>
</dbReference>
<dbReference type="InterPro" id="IPR048615">
    <property type="entry name" value="KDM5_C-hel"/>
</dbReference>
<feature type="compositionally biased region" description="Polar residues" evidence="17">
    <location>
        <begin position="1625"/>
        <end position="1638"/>
    </location>
</feature>
<dbReference type="SMART" id="SM01014">
    <property type="entry name" value="ARID"/>
    <property type="match status" value="1"/>
</dbReference>
<dbReference type="InterPro" id="IPR013083">
    <property type="entry name" value="Znf_RING/FYVE/PHD"/>
</dbReference>
<evidence type="ECO:0000259" key="21">
    <source>
        <dbReference type="PROSITE" id="PS51184"/>
    </source>
</evidence>
<evidence type="ECO:0000313" key="22">
    <source>
        <dbReference type="EMBL" id="PVD24755.1"/>
    </source>
</evidence>
<evidence type="ECO:0000259" key="20">
    <source>
        <dbReference type="PROSITE" id="PS51183"/>
    </source>
</evidence>
<keyword evidence="23" id="KW-1185">Reference proteome</keyword>
<dbReference type="SMART" id="SM00249">
    <property type="entry name" value="PHD"/>
    <property type="match status" value="2"/>
</dbReference>
<dbReference type="InterPro" id="IPR019786">
    <property type="entry name" value="Zinc_finger_PHD-type_CS"/>
</dbReference>
<dbReference type="Pfam" id="PF00628">
    <property type="entry name" value="PHD"/>
    <property type="match status" value="2"/>
</dbReference>